<evidence type="ECO:0000313" key="2">
    <source>
        <dbReference type="Proteomes" id="UP000250079"/>
    </source>
</evidence>
<dbReference type="KEGG" id="gai:IMCC3135_32445"/>
<dbReference type="Proteomes" id="UP000250079">
    <property type="component" value="Chromosome"/>
</dbReference>
<protein>
    <recommendedName>
        <fullName evidence="3">MipA/OmpV family protein</fullName>
    </recommendedName>
</protein>
<accession>A0A2Z2P9G8</accession>
<dbReference type="InterPro" id="IPR010583">
    <property type="entry name" value="MipA"/>
</dbReference>
<keyword evidence="2" id="KW-1185">Reference proteome</keyword>
<dbReference type="EMBL" id="CP018632">
    <property type="protein sequence ID" value="ASJ76534.1"/>
    <property type="molecule type" value="Genomic_DNA"/>
</dbReference>
<dbReference type="RefSeq" id="WP_157736477.1">
    <property type="nucleotide sequence ID" value="NZ_CP018632.1"/>
</dbReference>
<evidence type="ECO:0000313" key="1">
    <source>
        <dbReference type="EMBL" id="ASJ76534.1"/>
    </source>
</evidence>
<dbReference type="Pfam" id="PF06629">
    <property type="entry name" value="MipA"/>
    <property type="match status" value="1"/>
</dbReference>
<reference evidence="1 2" key="1">
    <citation type="submission" date="2016-12" db="EMBL/GenBank/DDBJ databases">
        <authorList>
            <person name="Song W.-J."/>
            <person name="Kurnit D.M."/>
        </authorList>
    </citation>
    <scope>NUCLEOTIDE SEQUENCE [LARGE SCALE GENOMIC DNA]</scope>
    <source>
        <strain evidence="1 2">IMCC3135</strain>
    </source>
</reference>
<dbReference type="AlphaFoldDB" id="A0A2Z2P9G8"/>
<name>A0A2Z2P9G8_9GAMM</name>
<dbReference type="OrthoDB" id="5290976at2"/>
<evidence type="ECO:0008006" key="3">
    <source>
        <dbReference type="Google" id="ProtNLM"/>
    </source>
</evidence>
<sequence>MSMMMKLMDPNLVEPRLLRQFQCLIMLVCLQISGSAWSDSEVQSTELVVAATDTAATAASEQPTFVPAIESVSTSEITSETSLETASAAEPTAALVQRKPVWEIGLGLGYFSGFDYPASKDANQRLLTLPYFIYRSPLFRIGDGGLRAVAIERPRLKLDLAVAGSLNARSEGNSVREGMEDLDFLFELGPKLELNILDRKMQSGGRVQVRLNAELRAVMESDFRKINSRGLIAELGLGISYRNFRSSGVDLLSAISSSYGNERLQDFFYEVDTEFATENRPVYDAQGGYLSTRIFGGLGFRLHKKVRAFMGVFTGLYEGARNEKSPLFETTSSTGFALGVVWTIKKSSRLVEIVDMGSEQ</sequence>
<organism evidence="1 2">
    <name type="scientific">Granulosicoccus antarcticus IMCC3135</name>
    <dbReference type="NCBI Taxonomy" id="1192854"/>
    <lineage>
        <taxon>Bacteria</taxon>
        <taxon>Pseudomonadati</taxon>
        <taxon>Pseudomonadota</taxon>
        <taxon>Gammaproteobacteria</taxon>
        <taxon>Chromatiales</taxon>
        <taxon>Granulosicoccaceae</taxon>
        <taxon>Granulosicoccus</taxon>
    </lineage>
</organism>
<proteinExistence type="predicted"/>
<gene>
    <name evidence="1" type="ORF">IMCC3135_32445</name>
</gene>